<proteinExistence type="predicted"/>
<keyword evidence="3" id="KW-1185">Reference proteome</keyword>
<accession>A0ABW4R235</accession>
<dbReference type="EMBL" id="JBHUFD010000019">
    <property type="protein sequence ID" value="MFD1875655.1"/>
    <property type="molecule type" value="Genomic_DNA"/>
</dbReference>
<sequence>MRTVIIWRLDRLGRSTKHLIEVVEDLSPPWAAPDFLAGPR</sequence>
<dbReference type="InterPro" id="IPR006119">
    <property type="entry name" value="Resolv_N"/>
</dbReference>
<gene>
    <name evidence="2" type="ORF">ACFSDX_24700</name>
</gene>
<reference evidence="3" key="1">
    <citation type="journal article" date="2019" name="Int. J. Syst. Evol. Microbiol.">
        <title>The Global Catalogue of Microorganisms (GCM) 10K type strain sequencing project: providing services to taxonomists for standard genome sequencing and annotation.</title>
        <authorList>
            <consortium name="The Broad Institute Genomics Platform"/>
            <consortium name="The Broad Institute Genome Sequencing Center for Infectious Disease"/>
            <person name="Wu L."/>
            <person name="Ma J."/>
        </authorList>
    </citation>
    <scope>NUCLEOTIDE SEQUENCE [LARGE SCALE GENOMIC DNA]</scope>
    <source>
        <strain evidence="3">CGMCC 1.15795</strain>
    </source>
</reference>
<feature type="domain" description="Resolvase/invertase-type recombinase catalytic" evidence="1">
    <location>
        <begin position="1"/>
        <end position="40"/>
    </location>
</feature>
<name>A0ABW4R235_9BACT</name>
<dbReference type="RefSeq" id="WP_382318756.1">
    <property type="nucleotide sequence ID" value="NZ_JBHUFD010000019.1"/>
</dbReference>
<dbReference type="Proteomes" id="UP001597197">
    <property type="component" value="Unassembled WGS sequence"/>
</dbReference>
<protein>
    <submittedName>
        <fullName evidence="2">Recombinase family protein</fullName>
    </submittedName>
</protein>
<evidence type="ECO:0000313" key="2">
    <source>
        <dbReference type="EMBL" id="MFD1875655.1"/>
    </source>
</evidence>
<dbReference type="PROSITE" id="PS51736">
    <property type="entry name" value="RECOMBINASES_3"/>
    <property type="match status" value="1"/>
</dbReference>
<dbReference type="Pfam" id="PF00239">
    <property type="entry name" value="Resolvase"/>
    <property type="match status" value="1"/>
</dbReference>
<organism evidence="2 3">
    <name type="scientific">Hymenobacter bucti</name>
    <dbReference type="NCBI Taxonomy" id="1844114"/>
    <lineage>
        <taxon>Bacteria</taxon>
        <taxon>Pseudomonadati</taxon>
        <taxon>Bacteroidota</taxon>
        <taxon>Cytophagia</taxon>
        <taxon>Cytophagales</taxon>
        <taxon>Hymenobacteraceae</taxon>
        <taxon>Hymenobacter</taxon>
    </lineage>
</organism>
<dbReference type="SUPFAM" id="SSF53041">
    <property type="entry name" value="Resolvase-like"/>
    <property type="match status" value="1"/>
</dbReference>
<evidence type="ECO:0000313" key="3">
    <source>
        <dbReference type="Proteomes" id="UP001597197"/>
    </source>
</evidence>
<evidence type="ECO:0000259" key="1">
    <source>
        <dbReference type="PROSITE" id="PS51736"/>
    </source>
</evidence>
<comment type="caution">
    <text evidence="2">The sequence shown here is derived from an EMBL/GenBank/DDBJ whole genome shotgun (WGS) entry which is preliminary data.</text>
</comment>
<dbReference type="InterPro" id="IPR036162">
    <property type="entry name" value="Resolvase-like_N_sf"/>
</dbReference>